<sequence length="425" mass="50256">MPSYKTFIILLLPLLFASCIGNKNLQRKDIKLFDAEDQYILYALEHEKNRDFAFAKDLYLVLFEKTNRYEYLERFLIISMQLSKYEDVKKYSLKYMDEEDKSYEFILRFYTISLLKLEELDEALKSALKLLEVFNNSENYELVANIYFERQEYKKAEEYFESAYLSSINGATLTNLVDVLYSYLNKKEKAISYLETHIRLYGCEGGVCTKLFSFYQEQKNIDGIISVLKKAYFEYKNSGDFYSMNRTYKYLIAYLEQKNIDDAIKFLEKNDIDEYKLLSLYQKKDDKTKALELLNKLYKSSGNIDLLAQIAILEFETAKDKKKILKSVIQKFEDALIILDNHVYQNFLGYLLIDYNVDINKGIEYVKKALNKAPNNVAYIDSLAWGLYKKKQCKEAYINMKKVVDAIGLEEEEIKIHWNKIKECK</sequence>
<gene>
    <name evidence="1" type="ORF">CP985_12255</name>
</gene>
<dbReference type="InterPro" id="IPR011990">
    <property type="entry name" value="TPR-like_helical_dom_sf"/>
</dbReference>
<protein>
    <recommendedName>
        <fullName evidence="3">Tetratricopeptide repeat protein</fullName>
    </recommendedName>
</protein>
<dbReference type="RefSeq" id="WP_114842275.1">
    <property type="nucleotide sequence ID" value="NZ_NXID01000053.1"/>
</dbReference>
<dbReference type="SUPFAM" id="SSF48452">
    <property type="entry name" value="TPR-like"/>
    <property type="match status" value="1"/>
</dbReference>
<reference evidence="1 2" key="1">
    <citation type="submission" date="2017-09" db="EMBL/GenBank/DDBJ databases">
        <title>Genomics of the genus Arcobacter.</title>
        <authorList>
            <person name="Perez-Cataluna A."/>
            <person name="Figueras M.J."/>
            <person name="Salas-Masso N."/>
        </authorList>
    </citation>
    <scope>NUCLEOTIDE SEQUENCE [LARGE SCALE GENOMIC DNA]</scope>
    <source>
        <strain evidence="1 2">CECT 7386</strain>
    </source>
</reference>
<accession>A0AAX2AH07</accession>
<proteinExistence type="predicted"/>
<comment type="caution">
    <text evidence="1">The sequence shown here is derived from an EMBL/GenBank/DDBJ whole genome shotgun (WGS) entry which is preliminary data.</text>
</comment>
<dbReference type="AlphaFoldDB" id="A0AAX2AH07"/>
<dbReference type="PROSITE" id="PS51257">
    <property type="entry name" value="PROKAR_LIPOPROTEIN"/>
    <property type="match status" value="1"/>
</dbReference>
<evidence type="ECO:0000313" key="1">
    <source>
        <dbReference type="EMBL" id="RXK14731.1"/>
    </source>
</evidence>
<name>A0AAX2AH07_9BACT</name>
<organism evidence="1 2">
    <name type="scientific">Malaciobacter mytili LMG 24559</name>
    <dbReference type="NCBI Taxonomy" id="1032238"/>
    <lineage>
        <taxon>Bacteria</taxon>
        <taxon>Pseudomonadati</taxon>
        <taxon>Campylobacterota</taxon>
        <taxon>Epsilonproteobacteria</taxon>
        <taxon>Campylobacterales</taxon>
        <taxon>Arcobacteraceae</taxon>
        <taxon>Malaciobacter</taxon>
    </lineage>
</organism>
<evidence type="ECO:0008006" key="3">
    <source>
        <dbReference type="Google" id="ProtNLM"/>
    </source>
</evidence>
<dbReference type="Proteomes" id="UP000290092">
    <property type="component" value="Unassembled WGS sequence"/>
</dbReference>
<evidence type="ECO:0000313" key="2">
    <source>
        <dbReference type="Proteomes" id="UP000290092"/>
    </source>
</evidence>
<keyword evidence="2" id="KW-1185">Reference proteome</keyword>
<dbReference type="KEGG" id="amyt:AMYT_1864"/>
<dbReference type="Gene3D" id="1.25.40.10">
    <property type="entry name" value="Tetratricopeptide repeat domain"/>
    <property type="match status" value="2"/>
</dbReference>
<dbReference type="EMBL" id="NXID01000053">
    <property type="protein sequence ID" value="RXK14731.1"/>
    <property type="molecule type" value="Genomic_DNA"/>
</dbReference>